<dbReference type="InterPro" id="IPR005442">
    <property type="entry name" value="GST_omega"/>
</dbReference>
<name>A0A8K0D2G2_IGNLU</name>
<dbReference type="InterPro" id="IPR050983">
    <property type="entry name" value="GST_Omega/HSP26"/>
</dbReference>
<evidence type="ECO:0000313" key="6">
    <source>
        <dbReference type="Proteomes" id="UP000801492"/>
    </source>
</evidence>
<evidence type="ECO:0000256" key="2">
    <source>
        <dbReference type="ARBA" id="ARBA00023002"/>
    </source>
</evidence>
<dbReference type="EMBL" id="VTPC01006414">
    <property type="protein sequence ID" value="KAF2894922.1"/>
    <property type="molecule type" value="Genomic_DNA"/>
</dbReference>
<dbReference type="Gene3D" id="3.40.30.10">
    <property type="entry name" value="Glutaredoxin"/>
    <property type="match status" value="1"/>
</dbReference>
<dbReference type="InterPro" id="IPR010987">
    <property type="entry name" value="Glutathione-S-Trfase_C-like"/>
</dbReference>
<dbReference type="SUPFAM" id="SSF47616">
    <property type="entry name" value="GST C-terminal domain-like"/>
    <property type="match status" value="1"/>
</dbReference>
<dbReference type="PRINTS" id="PR01625">
    <property type="entry name" value="GSTRNSFRASEO"/>
</dbReference>
<feature type="domain" description="GST N-terminal" evidence="3">
    <location>
        <begin position="18"/>
        <end position="96"/>
    </location>
</feature>
<dbReference type="PANTHER" id="PTHR43968">
    <property type="match status" value="1"/>
</dbReference>
<dbReference type="GO" id="GO:0045174">
    <property type="term" value="F:glutathione dehydrogenase (ascorbate) activity"/>
    <property type="evidence" value="ECO:0007669"/>
    <property type="project" value="TreeGrafter"/>
</dbReference>
<reference evidence="5" key="1">
    <citation type="submission" date="2019-08" db="EMBL/GenBank/DDBJ databases">
        <title>The genome of the North American firefly Photinus pyralis.</title>
        <authorList>
            <consortium name="Photinus pyralis genome working group"/>
            <person name="Fallon T.R."/>
            <person name="Sander Lower S.E."/>
            <person name="Weng J.-K."/>
        </authorList>
    </citation>
    <scope>NUCLEOTIDE SEQUENCE</scope>
    <source>
        <strain evidence="5">TRF0915ILg1</strain>
        <tissue evidence="5">Whole body</tissue>
    </source>
</reference>
<dbReference type="SUPFAM" id="SSF52833">
    <property type="entry name" value="Thioredoxin-like"/>
    <property type="match status" value="1"/>
</dbReference>
<accession>A0A8K0D2G2</accession>
<dbReference type="PROSITE" id="PS50405">
    <property type="entry name" value="GST_CTER"/>
    <property type="match status" value="1"/>
</dbReference>
<gene>
    <name evidence="5" type="ORF">ILUMI_11244</name>
</gene>
<dbReference type="InterPro" id="IPR036282">
    <property type="entry name" value="Glutathione-S-Trfase_C_sf"/>
</dbReference>
<dbReference type="GO" id="GO:0005737">
    <property type="term" value="C:cytoplasm"/>
    <property type="evidence" value="ECO:0007669"/>
    <property type="project" value="InterPro"/>
</dbReference>
<dbReference type="Proteomes" id="UP000801492">
    <property type="component" value="Unassembled WGS sequence"/>
</dbReference>
<dbReference type="Pfam" id="PF13410">
    <property type="entry name" value="GST_C_2"/>
    <property type="match status" value="1"/>
</dbReference>
<dbReference type="SFLD" id="SFLDS00019">
    <property type="entry name" value="Glutathione_Transferase_(cytos"/>
    <property type="match status" value="1"/>
</dbReference>
<dbReference type="FunFam" id="1.20.1050.10:FF:000009">
    <property type="entry name" value="Glutathione S-transferase omega-1"/>
    <property type="match status" value="1"/>
</dbReference>
<keyword evidence="6" id="KW-1185">Reference proteome</keyword>
<dbReference type="OrthoDB" id="4951845at2759"/>
<organism evidence="5 6">
    <name type="scientific">Ignelater luminosus</name>
    <name type="common">Cucubano</name>
    <name type="synonym">Pyrophorus luminosus</name>
    <dbReference type="NCBI Taxonomy" id="2038154"/>
    <lineage>
        <taxon>Eukaryota</taxon>
        <taxon>Metazoa</taxon>
        <taxon>Ecdysozoa</taxon>
        <taxon>Arthropoda</taxon>
        <taxon>Hexapoda</taxon>
        <taxon>Insecta</taxon>
        <taxon>Pterygota</taxon>
        <taxon>Neoptera</taxon>
        <taxon>Endopterygota</taxon>
        <taxon>Coleoptera</taxon>
        <taxon>Polyphaga</taxon>
        <taxon>Elateriformia</taxon>
        <taxon>Elateroidea</taxon>
        <taxon>Elateridae</taxon>
        <taxon>Agrypninae</taxon>
        <taxon>Pyrophorini</taxon>
        <taxon>Ignelater</taxon>
    </lineage>
</organism>
<dbReference type="GO" id="GO:0004364">
    <property type="term" value="F:glutathione transferase activity"/>
    <property type="evidence" value="ECO:0007669"/>
    <property type="project" value="InterPro"/>
</dbReference>
<comment type="similarity">
    <text evidence="1">Belongs to the GST superfamily. Omega family.</text>
</comment>
<evidence type="ECO:0000256" key="1">
    <source>
        <dbReference type="ARBA" id="ARBA00011067"/>
    </source>
</evidence>
<sequence length="241" mass="27227">MSSAHLTTGSQKPEKAEGKLRLYSMEYCPYAQRARLVLLAKGVPHDIVNINLINKPDWITEVHPEGKVPALDTGSKIVVESLDIADYLNEEYPDPPLYPAEPHARAADKALIQKIDSLTNIFYKILFGAEQKSVAEWLKDLTPHLEVFETELEKRGSKFFGGDQPGMVDYMLWPFAERAGAVAIVLGERLPVAPEQFTRLRAWKKEMRTQSAVDAIYHGPEKFHKIILFKLGKLPPDYDNV</sequence>
<evidence type="ECO:0000259" key="3">
    <source>
        <dbReference type="PROSITE" id="PS50404"/>
    </source>
</evidence>
<dbReference type="AlphaFoldDB" id="A0A8K0D2G2"/>
<dbReference type="PANTHER" id="PTHR43968:SF6">
    <property type="entry name" value="GLUTATHIONE S-TRANSFERASE OMEGA"/>
    <property type="match status" value="1"/>
</dbReference>
<comment type="caution">
    <text evidence="5">The sequence shown here is derived from an EMBL/GenBank/DDBJ whole genome shotgun (WGS) entry which is preliminary data.</text>
</comment>
<dbReference type="Gene3D" id="1.20.1050.10">
    <property type="match status" value="1"/>
</dbReference>
<dbReference type="InterPro" id="IPR040079">
    <property type="entry name" value="Glutathione_S-Trfase"/>
</dbReference>
<dbReference type="PROSITE" id="PS50404">
    <property type="entry name" value="GST_NTER"/>
    <property type="match status" value="1"/>
</dbReference>
<evidence type="ECO:0000313" key="5">
    <source>
        <dbReference type="EMBL" id="KAF2894922.1"/>
    </source>
</evidence>
<dbReference type="Pfam" id="PF13417">
    <property type="entry name" value="GST_N_3"/>
    <property type="match status" value="1"/>
</dbReference>
<dbReference type="FunFam" id="3.40.30.10:FF:000123">
    <property type="entry name" value="Glutathione transferase o1"/>
    <property type="match status" value="1"/>
</dbReference>
<dbReference type="SFLD" id="SFLDG00358">
    <property type="entry name" value="Main_(cytGST)"/>
    <property type="match status" value="1"/>
</dbReference>
<dbReference type="InterPro" id="IPR036249">
    <property type="entry name" value="Thioredoxin-like_sf"/>
</dbReference>
<protein>
    <submittedName>
        <fullName evidence="5">Uncharacterized protein</fullName>
    </submittedName>
</protein>
<dbReference type="InterPro" id="IPR004045">
    <property type="entry name" value="Glutathione_S-Trfase_N"/>
</dbReference>
<dbReference type="GO" id="GO:0006749">
    <property type="term" value="P:glutathione metabolic process"/>
    <property type="evidence" value="ECO:0007669"/>
    <property type="project" value="TreeGrafter"/>
</dbReference>
<feature type="domain" description="GST C-terminal" evidence="4">
    <location>
        <begin position="101"/>
        <end position="228"/>
    </location>
</feature>
<keyword evidence="2" id="KW-0560">Oxidoreductase</keyword>
<proteinExistence type="inferred from homology"/>
<evidence type="ECO:0000259" key="4">
    <source>
        <dbReference type="PROSITE" id="PS50405"/>
    </source>
</evidence>